<protein>
    <recommendedName>
        <fullName evidence="3">SH3 domain-containing protein</fullName>
    </recommendedName>
</protein>
<sequence>MSALSRPHPQIDFCAAQDIPQVQCIRAFVAQQPDELNLEKADVLLVHQHSSDGWIEGTRLSDRQRGWAPDSHLETITSARARQRNLLDTHKITTITATY</sequence>
<proteinExistence type="predicted"/>
<keyword evidence="1 2" id="KW-0728">SH3 domain</keyword>
<dbReference type="InterPro" id="IPR001452">
    <property type="entry name" value="SH3_domain"/>
</dbReference>
<feature type="domain" description="SH3" evidence="3">
    <location>
        <begin position="17"/>
        <end position="78"/>
    </location>
</feature>
<organism evidence="4">
    <name type="scientific">Anguilla anguilla</name>
    <name type="common">European freshwater eel</name>
    <name type="synonym">Muraena anguilla</name>
    <dbReference type="NCBI Taxonomy" id="7936"/>
    <lineage>
        <taxon>Eukaryota</taxon>
        <taxon>Metazoa</taxon>
        <taxon>Chordata</taxon>
        <taxon>Craniata</taxon>
        <taxon>Vertebrata</taxon>
        <taxon>Euteleostomi</taxon>
        <taxon>Actinopterygii</taxon>
        <taxon>Neopterygii</taxon>
        <taxon>Teleostei</taxon>
        <taxon>Anguilliformes</taxon>
        <taxon>Anguillidae</taxon>
        <taxon>Anguilla</taxon>
    </lineage>
</organism>
<evidence type="ECO:0000259" key="3">
    <source>
        <dbReference type="PROSITE" id="PS50002"/>
    </source>
</evidence>
<dbReference type="GO" id="GO:0005634">
    <property type="term" value="C:nucleus"/>
    <property type="evidence" value="ECO:0007669"/>
    <property type="project" value="TreeGrafter"/>
</dbReference>
<name>A0A0E9WKV7_ANGAN</name>
<dbReference type="InterPro" id="IPR036028">
    <property type="entry name" value="SH3-like_dom_sf"/>
</dbReference>
<accession>A0A0E9WKV7</accession>
<dbReference type="PROSITE" id="PS50002">
    <property type="entry name" value="SH3"/>
    <property type="match status" value="1"/>
</dbReference>
<dbReference type="AlphaFoldDB" id="A0A0E9WKV7"/>
<reference evidence="4" key="2">
    <citation type="journal article" date="2015" name="Fish Shellfish Immunol.">
        <title>Early steps in the European eel (Anguilla anguilla)-Vibrio vulnificus interaction in the gills: Role of the RtxA13 toxin.</title>
        <authorList>
            <person name="Callol A."/>
            <person name="Pajuelo D."/>
            <person name="Ebbesson L."/>
            <person name="Teles M."/>
            <person name="MacKenzie S."/>
            <person name="Amaro C."/>
        </authorList>
    </citation>
    <scope>NUCLEOTIDE SEQUENCE</scope>
</reference>
<reference evidence="4" key="1">
    <citation type="submission" date="2014-11" db="EMBL/GenBank/DDBJ databases">
        <authorList>
            <person name="Amaro Gonzalez C."/>
        </authorList>
    </citation>
    <scope>NUCLEOTIDE SEQUENCE</scope>
</reference>
<dbReference type="GO" id="GO:0005737">
    <property type="term" value="C:cytoplasm"/>
    <property type="evidence" value="ECO:0007669"/>
    <property type="project" value="TreeGrafter"/>
</dbReference>
<evidence type="ECO:0000256" key="1">
    <source>
        <dbReference type="ARBA" id="ARBA00022443"/>
    </source>
</evidence>
<dbReference type="EMBL" id="GBXM01018362">
    <property type="protein sequence ID" value="JAH90215.1"/>
    <property type="molecule type" value="Transcribed_RNA"/>
</dbReference>
<dbReference type="InterPro" id="IPR047271">
    <property type="entry name" value="Ephexin-like"/>
</dbReference>
<evidence type="ECO:0000313" key="4">
    <source>
        <dbReference type="EMBL" id="JAH90215.1"/>
    </source>
</evidence>
<dbReference type="Gene3D" id="2.30.30.40">
    <property type="entry name" value="SH3 Domains"/>
    <property type="match status" value="1"/>
</dbReference>
<dbReference type="GO" id="GO:0005085">
    <property type="term" value="F:guanyl-nucleotide exchange factor activity"/>
    <property type="evidence" value="ECO:0007669"/>
    <property type="project" value="InterPro"/>
</dbReference>
<dbReference type="SUPFAM" id="SSF50044">
    <property type="entry name" value="SH3-domain"/>
    <property type="match status" value="1"/>
</dbReference>
<evidence type="ECO:0000256" key="2">
    <source>
        <dbReference type="PROSITE-ProRule" id="PRU00192"/>
    </source>
</evidence>
<dbReference type="PANTHER" id="PTHR12845:SF2">
    <property type="entry name" value="DH DOMAIN-CONTAINING PROTEIN-RELATED"/>
    <property type="match status" value="1"/>
</dbReference>
<dbReference type="PANTHER" id="PTHR12845">
    <property type="entry name" value="GUANINE NUCLEOTIDE EXCHANGE FACTOR"/>
    <property type="match status" value="1"/>
</dbReference>
<dbReference type="Pfam" id="PF00018">
    <property type="entry name" value="SH3_1"/>
    <property type="match status" value="1"/>
</dbReference>
<dbReference type="SMART" id="SM00326">
    <property type="entry name" value="SH3"/>
    <property type="match status" value="1"/>
</dbReference>